<keyword evidence="3 5" id="KW-1133">Transmembrane helix</keyword>
<organism evidence="7 8">
    <name type="scientific">Nocardioides antri</name>
    <dbReference type="NCBI Taxonomy" id="2607659"/>
    <lineage>
        <taxon>Bacteria</taxon>
        <taxon>Bacillati</taxon>
        <taxon>Actinomycetota</taxon>
        <taxon>Actinomycetes</taxon>
        <taxon>Propionibacteriales</taxon>
        <taxon>Nocardioidaceae</taxon>
        <taxon>Nocardioides</taxon>
    </lineage>
</organism>
<feature type="transmembrane region" description="Helical" evidence="5">
    <location>
        <begin position="290"/>
        <end position="308"/>
    </location>
</feature>
<feature type="transmembrane region" description="Helical" evidence="5">
    <location>
        <begin position="178"/>
        <end position="196"/>
    </location>
</feature>
<dbReference type="AlphaFoldDB" id="A0A5B1M8S0"/>
<reference evidence="7 8" key="1">
    <citation type="submission" date="2019-09" db="EMBL/GenBank/DDBJ databases">
        <title>Nocardioides panacisoli sp. nov., isolated from the soil of a ginseng field.</title>
        <authorList>
            <person name="Cho C."/>
        </authorList>
    </citation>
    <scope>NUCLEOTIDE SEQUENCE [LARGE SCALE GENOMIC DNA]</scope>
    <source>
        <strain evidence="7 8">BN140041</strain>
    </source>
</reference>
<dbReference type="PROSITE" id="PS50850">
    <property type="entry name" value="MFS"/>
    <property type="match status" value="1"/>
</dbReference>
<evidence type="ECO:0000313" key="7">
    <source>
        <dbReference type="EMBL" id="KAA1429074.1"/>
    </source>
</evidence>
<comment type="subcellular location">
    <subcellularLocation>
        <location evidence="1">Cell membrane</location>
        <topology evidence="1">Multi-pass membrane protein</topology>
    </subcellularLocation>
</comment>
<keyword evidence="8" id="KW-1185">Reference proteome</keyword>
<dbReference type="RefSeq" id="WP_149748696.1">
    <property type="nucleotide sequence ID" value="NZ_VUJW01000001.1"/>
</dbReference>
<evidence type="ECO:0000256" key="5">
    <source>
        <dbReference type="SAM" id="Phobius"/>
    </source>
</evidence>
<evidence type="ECO:0000256" key="2">
    <source>
        <dbReference type="ARBA" id="ARBA00022692"/>
    </source>
</evidence>
<accession>A0A5B1M8S0</accession>
<keyword evidence="2 5" id="KW-0812">Transmembrane</keyword>
<evidence type="ECO:0000259" key="6">
    <source>
        <dbReference type="PROSITE" id="PS50850"/>
    </source>
</evidence>
<feature type="transmembrane region" description="Helical" evidence="5">
    <location>
        <begin position="217"/>
        <end position="237"/>
    </location>
</feature>
<feature type="domain" description="Major facilitator superfamily (MFS) profile" evidence="6">
    <location>
        <begin position="222"/>
        <end position="418"/>
    </location>
</feature>
<dbReference type="SUPFAM" id="SSF103473">
    <property type="entry name" value="MFS general substrate transporter"/>
    <property type="match status" value="1"/>
</dbReference>
<dbReference type="InterPro" id="IPR020846">
    <property type="entry name" value="MFS_dom"/>
</dbReference>
<gene>
    <name evidence="7" type="ORF">F0U47_02410</name>
</gene>
<evidence type="ECO:0000256" key="3">
    <source>
        <dbReference type="ARBA" id="ARBA00022989"/>
    </source>
</evidence>
<feature type="transmembrane region" description="Helical" evidence="5">
    <location>
        <begin position="84"/>
        <end position="105"/>
    </location>
</feature>
<proteinExistence type="predicted"/>
<name>A0A5B1M8S0_9ACTN</name>
<reference evidence="7 8" key="2">
    <citation type="submission" date="2019-09" db="EMBL/GenBank/DDBJ databases">
        <authorList>
            <person name="Jin C."/>
        </authorList>
    </citation>
    <scope>NUCLEOTIDE SEQUENCE [LARGE SCALE GENOMIC DNA]</scope>
    <source>
        <strain evidence="7 8">BN140041</strain>
    </source>
</reference>
<feature type="transmembrane region" description="Helical" evidence="5">
    <location>
        <begin position="374"/>
        <end position="393"/>
    </location>
</feature>
<evidence type="ECO:0000313" key="8">
    <source>
        <dbReference type="Proteomes" id="UP000324351"/>
    </source>
</evidence>
<feature type="transmembrane region" description="Helical" evidence="5">
    <location>
        <begin position="111"/>
        <end position="131"/>
    </location>
</feature>
<dbReference type="InterPro" id="IPR011701">
    <property type="entry name" value="MFS"/>
</dbReference>
<dbReference type="GO" id="GO:0005886">
    <property type="term" value="C:plasma membrane"/>
    <property type="evidence" value="ECO:0007669"/>
    <property type="project" value="UniProtKB-SubCell"/>
</dbReference>
<dbReference type="GO" id="GO:0022857">
    <property type="term" value="F:transmembrane transporter activity"/>
    <property type="evidence" value="ECO:0007669"/>
    <property type="project" value="InterPro"/>
</dbReference>
<dbReference type="PANTHER" id="PTHR23542">
    <property type="match status" value="1"/>
</dbReference>
<feature type="transmembrane region" description="Helical" evidence="5">
    <location>
        <begin position="51"/>
        <end position="72"/>
    </location>
</feature>
<dbReference type="Pfam" id="PF07690">
    <property type="entry name" value="MFS_1"/>
    <property type="match status" value="1"/>
</dbReference>
<feature type="transmembrane region" description="Helical" evidence="5">
    <location>
        <begin position="257"/>
        <end position="278"/>
    </location>
</feature>
<dbReference type="PANTHER" id="PTHR23542:SF1">
    <property type="entry name" value="MAJOR FACILITATOR SUPERFAMILY (MFS) PROFILE DOMAIN-CONTAINING PROTEIN"/>
    <property type="match status" value="1"/>
</dbReference>
<feature type="transmembrane region" description="Helical" evidence="5">
    <location>
        <begin position="345"/>
        <end position="368"/>
    </location>
</feature>
<feature type="transmembrane region" description="Helical" evidence="5">
    <location>
        <begin position="314"/>
        <end position="333"/>
    </location>
</feature>
<feature type="transmembrane region" description="Helical" evidence="5">
    <location>
        <begin position="21"/>
        <end position="45"/>
    </location>
</feature>
<dbReference type="InterPro" id="IPR036259">
    <property type="entry name" value="MFS_trans_sf"/>
</dbReference>
<evidence type="ECO:0000256" key="1">
    <source>
        <dbReference type="ARBA" id="ARBA00004651"/>
    </source>
</evidence>
<sequence length="418" mass="42255">MLAILPGALAPYRRIFSAATALFSLTGLVARLPISMVGLGIVLLAEHETGSYAFAGAVSATALLANAGFAVLQGRLLDRLGQGRVLPALITLWGVGLAAAMLSLTAEWPVWTTYVLAAVAGASLPSVGTCVRARWAHCLKDDPAGLHTAFSFEAVADETVFLLGPIIVTMLATGVHPVVGLGAALAFGLVGTYVFAGLRSTEPPVHPEPAAGTTRPAMPWLAVGPLAVLTFALGVLFGAAEVSTVAFAEEEGRQGAAGFLLAVWALGSLLAGLVSGAVTWRQGPLVRLRWGALGMAATMAPLFLVPTIPAMGLVLLVGGIAISPTLIAAMSLAENVLPPARLTEGMMILQTGVALGLAPGAALAGVVIEESGASAAYLVSFGGGLLALGAALATRVPATVRSHGDEVDSADGVERNLA</sequence>
<dbReference type="Gene3D" id="1.20.1250.20">
    <property type="entry name" value="MFS general substrate transporter like domains"/>
    <property type="match status" value="2"/>
</dbReference>
<keyword evidence="4 5" id="KW-0472">Membrane</keyword>
<dbReference type="EMBL" id="VUJW01000001">
    <property type="protein sequence ID" value="KAA1429074.1"/>
    <property type="molecule type" value="Genomic_DNA"/>
</dbReference>
<protein>
    <submittedName>
        <fullName evidence="7">MFS transporter</fullName>
    </submittedName>
</protein>
<dbReference type="Proteomes" id="UP000324351">
    <property type="component" value="Unassembled WGS sequence"/>
</dbReference>
<evidence type="ECO:0000256" key="4">
    <source>
        <dbReference type="ARBA" id="ARBA00023136"/>
    </source>
</evidence>
<comment type="caution">
    <text evidence="7">The sequence shown here is derived from an EMBL/GenBank/DDBJ whole genome shotgun (WGS) entry which is preliminary data.</text>
</comment>